<keyword evidence="4" id="KW-1185">Reference proteome</keyword>
<reference evidence="3 4" key="1">
    <citation type="submission" date="2018-05" db="EMBL/GenBank/DDBJ databases">
        <title>Chitinophaga sp. nov., isolated from rhizosphere soil of Alhagi.</title>
        <authorList>
            <person name="Liu Y."/>
        </authorList>
    </citation>
    <scope>NUCLEOTIDE SEQUENCE [LARGE SCALE GENOMIC DNA]</scope>
    <source>
        <strain evidence="3 4">T22</strain>
    </source>
</reference>
<keyword evidence="1" id="KW-0812">Transmembrane</keyword>
<accession>A0ABN5LPP0</accession>
<gene>
    <name evidence="3" type="ORF">DLD77_06350</name>
</gene>
<organism evidence="3 4">
    <name type="scientific">Chitinophaga alhagiae</name>
    <dbReference type="NCBI Taxonomy" id="2203219"/>
    <lineage>
        <taxon>Bacteria</taxon>
        <taxon>Pseudomonadati</taxon>
        <taxon>Bacteroidota</taxon>
        <taxon>Chitinophagia</taxon>
        <taxon>Chitinophagales</taxon>
        <taxon>Chitinophagaceae</taxon>
        <taxon>Chitinophaga</taxon>
    </lineage>
</organism>
<sequence length="413" mass="47442">MRAVIIIIISIITAALLFLLVLAASVNNNAAVEEARFTRRNISYSSRDKAPYGAFVAHRLLQDQFNTRPKTITRSFASTYRKNAVMKDYNNLYFIVAGKLYVTAEDVNAMYNYVSNGNRLYLVLEETDSLLEATFNFQTKYMADSAVTLQFGAGENSQSFSNPHLAPDTLFSAKGIPMNNALALADSAVTTILGTNASHKPNFFRINAGNGQLYVLLNPMTWTNNFLLEKDNIKALETQMAYLPQFPKNVYWDEFYKQLRGRQDGDFSNWQVLMRHPSLRWALWLTVLLLLLYVLFEGKRRQRLIPPKPVLHNSSLDFAETLGRLYYLHHNNKNLAQKMIQHLLEHIRTHYFMNTGQLNAEFISNLSRKSGRPPEVVNNMISQVHAIRMADTVSDEDLQYFYDSIYQFYIKPN</sequence>
<feature type="domain" description="DUF4350" evidence="2">
    <location>
        <begin position="47"/>
        <end position="236"/>
    </location>
</feature>
<dbReference type="EMBL" id="CP029600">
    <property type="protein sequence ID" value="AWO01336.1"/>
    <property type="molecule type" value="Genomic_DNA"/>
</dbReference>
<evidence type="ECO:0000259" key="2">
    <source>
        <dbReference type="Pfam" id="PF14258"/>
    </source>
</evidence>
<evidence type="ECO:0000313" key="3">
    <source>
        <dbReference type="EMBL" id="AWO01336.1"/>
    </source>
</evidence>
<name>A0ABN5LPP0_9BACT</name>
<dbReference type="RefSeq" id="WP_119077549.1">
    <property type="nucleotide sequence ID" value="NZ_CP029600.1"/>
</dbReference>
<proteinExistence type="predicted"/>
<evidence type="ECO:0000256" key="1">
    <source>
        <dbReference type="SAM" id="Phobius"/>
    </source>
</evidence>
<protein>
    <recommendedName>
        <fullName evidence="2">DUF4350 domain-containing protein</fullName>
    </recommendedName>
</protein>
<evidence type="ECO:0000313" key="4">
    <source>
        <dbReference type="Proteomes" id="UP000246099"/>
    </source>
</evidence>
<keyword evidence="1" id="KW-0472">Membrane</keyword>
<dbReference type="Pfam" id="PF14258">
    <property type="entry name" value="DUF4350"/>
    <property type="match status" value="1"/>
</dbReference>
<dbReference type="Proteomes" id="UP000246099">
    <property type="component" value="Chromosome"/>
</dbReference>
<dbReference type="InterPro" id="IPR025646">
    <property type="entry name" value="DUF4350"/>
</dbReference>
<feature type="transmembrane region" description="Helical" evidence="1">
    <location>
        <begin position="278"/>
        <end position="296"/>
    </location>
</feature>
<keyword evidence="1" id="KW-1133">Transmembrane helix</keyword>